<accession>A0A6P8QHT1</accession>
<dbReference type="InterPro" id="IPR002048">
    <property type="entry name" value="EF_hand_dom"/>
</dbReference>
<dbReference type="PANTHER" id="PTHR45791">
    <property type="entry name" value="CALCIUM AND INTEGRIN BINDING FAMILY MEMBER 2"/>
    <property type="match status" value="1"/>
</dbReference>
<dbReference type="Gene3D" id="1.10.238.10">
    <property type="entry name" value="EF-hand"/>
    <property type="match status" value="2"/>
</dbReference>
<evidence type="ECO:0000256" key="3">
    <source>
        <dbReference type="ARBA" id="ARBA00022837"/>
    </source>
</evidence>
<keyword evidence="7" id="KW-0401">Integrin</keyword>
<dbReference type="InParanoid" id="A0A6P8QHT1"/>
<dbReference type="FunFam" id="1.10.238.10:FF:000035">
    <property type="entry name" value="Calcium and integrin-binding family member 2"/>
    <property type="match status" value="1"/>
</dbReference>
<dbReference type="GO" id="GO:0000287">
    <property type="term" value="F:magnesium ion binding"/>
    <property type="evidence" value="ECO:0007669"/>
    <property type="project" value="UniProtKB-ARBA"/>
</dbReference>
<keyword evidence="1" id="KW-0479">Metal-binding</keyword>
<keyword evidence="3" id="KW-0106">Calcium</keyword>
<keyword evidence="6" id="KW-1185">Reference proteome</keyword>
<gene>
    <name evidence="7" type="primary">CIB4</name>
</gene>
<dbReference type="CTD" id="130106"/>
<reference evidence="7" key="1">
    <citation type="submission" date="2025-08" db="UniProtKB">
        <authorList>
            <consortium name="RefSeq"/>
        </authorList>
    </citation>
    <scope>IDENTIFICATION</scope>
</reference>
<dbReference type="GO" id="GO:0007229">
    <property type="term" value="P:integrin-mediated signaling pathway"/>
    <property type="evidence" value="ECO:0007669"/>
    <property type="project" value="UniProtKB-KW"/>
</dbReference>
<dbReference type="GeneID" id="117358074"/>
<keyword evidence="4" id="KW-0460">Magnesium</keyword>
<keyword evidence="2" id="KW-0677">Repeat</keyword>
<protein>
    <submittedName>
        <fullName evidence="7">Calcium and integrin-binding family member 4 isoform X1</fullName>
    </submittedName>
</protein>
<organism evidence="6 7">
    <name type="scientific">Geotrypetes seraphini</name>
    <name type="common">Gaboon caecilian</name>
    <name type="synonym">Caecilia seraphini</name>
    <dbReference type="NCBI Taxonomy" id="260995"/>
    <lineage>
        <taxon>Eukaryota</taxon>
        <taxon>Metazoa</taxon>
        <taxon>Chordata</taxon>
        <taxon>Craniata</taxon>
        <taxon>Vertebrata</taxon>
        <taxon>Euteleostomi</taxon>
        <taxon>Amphibia</taxon>
        <taxon>Gymnophiona</taxon>
        <taxon>Geotrypetes</taxon>
    </lineage>
</organism>
<dbReference type="AlphaFoldDB" id="A0A6P8QHT1"/>
<feature type="domain" description="EF-hand" evidence="5">
    <location>
        <begin position="98"/>
        <end position="133"/>
    </location>
</feature>
<dbReference type="SUPFAM" id="SSF47473">
    <property type="entry name" value="EF-hand"/>
    <property type="match status" value="1"/>
</dbReference>
<evidence type="ECO:0000256" key="4">
    <source>
        <dbReference type="ARBA" id="ARBA00022842"/>
    </source>
</evidence>
<proteinExistence type="predicted"/>
<dbReference type="InterPro" id="IPR011992">
    <property type="entry name" value="EF-hand-dom_pair"/>
</dbReference>
<dbReference type="OrthoDB" id="114727at2759"/>
<feature type="domain" description="EF-hand" evidence="5">
    <location>
        <begin position="140"/>
        <end position="175"/>
    </location>
</feature>
<dbReference type="Pfam" id="PF13499">
    <property type="entry name" value="EF-hand_7"/>
    <property type="match status" value="1"/>
</dbReference>
<dbReference type="SMART" id="SM00054">
    <property type="entry name" value="EFh"/>
    <property type="match status" value="2"/>
</dbReference>
<sequence length="183" mass="21486">MGVMESTYMKKRELLEYQALTFLRKVEILHIHELFLNLCPIGINPRHARLSVKQMCSLPALQVNPFRDRICKVFSGEDGTFSFENFLEMASVLSEQAPFNLKIKYAFRVYDFNENDYIDEDDITTIIHRLTNTEEIEENEIIQLIDHVLDEADLDNDSMLSFEDFEIAMSKIPDFLNSFRINF</sequence>
<evidence type="ECO:0000313" key="6">
    <source>
        <dbReference type="Proteomes" id="UP000515159"/>
    </source>
</evidence>
<dbReference type="KEGG" id="gsh:117358074"/>
<dbReference type="PANTHER" id="PTHR45791:SF4">
    <property type="entry name" value="CALCIUM AND INTEGRIN-BINDING FAMILY MEMBER 4"/>
    <property type="match status" value="1"/>
</dbReference>
<name>A0A6P8QHT1_GEOSA</name>
<dbReference type="FunCoup" id="A0A6P8QHT1">
    <property type="interactions" value="14"/>
</dbReference>
<evidence type="ECO:0000313" key="7">
    <source>
        <dbReference type="RefSeq" id="XP_033795415.1"/>
    </source>
</evidence>
<dbReference type="InterPro" id="IPR051433">
    <property type="entry name" value="CIBP"/>
</dbReference>
<dbReference type="InterPro" id="IPR018247">
    <property type="entry name" value="EF_Hand_1_Ca_BS"/>
</dbReference>
<evidence type="ECO:0000259" key="5">
    <source>
        <dbReference type="PROSITE" id="PS50222"/>
    </source>
</evidence>
<dbReference type="GO" id="GO:0005509">
    <property type="term" value="F:calcium ion binding"/>
    <property type="evidence" value="ECO:0007669"/>
    <property type="project" value="InterPro"/>
</dbReference>
<evidence type="ECO:0000256" key="1">
    <source>
        <dbReference type="ARBA" id="ARBA00022723"/>
    </source>
</evidence>
<dbReference type="PROSITE" id="PS00018">
    <property type="entry name" value="EF_HAND_1"/>
    <property type="match status" value="1"/>
</dbReference>
<dbReference type="PROSITE" id="PS50222">
    <property type="entry name" value="EF_HAND_2"/>
    <property type="match status" value="2"/>
</dbReference>
<dbReference type="RefSeq" id="XP_033795415.1">
    <property type="nucleotide sequence ID" value="XM_033939524.1"/>
</dbReference>
<dbReference type="Proteomes" id="UP000515159">
    <property type="component" value="Chromosome 3"/>
</dbReference>
<evidence type="ECO:0000256" key="2">
    <source>
        <dbReference type="ARBA" id="ARBA00022737"/>
    </source>
</evidence>